<dbReference type="Gene3D" id="3.90.226.10">
    <property type="entry name" value="2-enoyl-CoA Hydratase, Chain A, domain 1"/>
    <property type="match status" value="1"/>
</dbReference>
<dbReference type="SMART" id="SM00228">
    <property type="entry name" value="PDZ"/>
    <property type="match status" value="1"/>
</dbReference>
<evidence type="ECO:0000313" key="12">
    <source>
        <dbReference type="EMBL" id="MDB0579136.1"/>
    </source>
</evidence>
<dbReference type="Proteomes" id="UP000527860">
    <property type="component" value="Unassembled WGS sequence"/>
</dbReference>
<dbReference type="Proteomes" id="UP000031546">
    <property type="component" value="Unassembled WGS sequence"/>
</dbReference>
<dbReference type="InterPro" id="IPR001478">
    <property type="entry name" value="PDZ"/>
</dbReference>
<dbReference type="Pfam" id="PF03572">
    <property type="entry name" value="Peptidase_S41"/>
    <property type="match status" value="1"/>
</dbReference>
<sequence length="546" mass="60475">MNEEHERHETKNPGGRRINIKLFWFIIILLTSVIATAVITALSLEAGNEKAVNVGTDTRSEFSKLYNVYDTINSEYYEDVDRDALIESSIQGMVEGLDDPYSEYMNNEETEAFQETVTGNFEGIGAEVMQEGNRIIVTSPMRGSPAEEAGLEPGDEIIAVDGESIEGWTTQEAVQLIRGEKGTDVVLTIVRGEGDPIDITITRDTIHIDSVTYEEVDGVGHISVNRFQRGTTEEFESKLNEAAEDDVEDVIIDFRYNPGGLLDEAVNMINQFIEEGQTVLSLEDNNGERNEIATSGEANPNTEDFTVYILINEGSASASEVFAGAMDDLTGATIAGTQSFGKGVVQQTVEFGDDSLLKYTNTKWLTPNGHWIHGEGITPDIKLVNPDYYRVDMLSPDEVYTEGIANETVPSIKVALDTLGYEIEDFDEDFGPDLTTAVGEFQADNGLEMTGNVTGETSTNLMSELREHINENDAQLEYLVDYINGEYTEEEIEEYAESRAQHLEIELPEEETDEGEPSEGQVEEQEEESTEEPVDEASPEEESTEE</sequence>
<reference evidence="11 13" key="1">
    <citation type="submission" date="2015-01" db="EMBL/GenBank/DDBJ databases">
        <title>Genome sequences of high lactate-tolerant strain Salinicoccus roseus W12 with industrial interest.</title>
        <authorList>
            <person name="Wang H."/>
            <person name="Yu B."/>
        </authorList>
    </citation>
    <scope>NUCLEOTIDE SEQUENCE [LARGE SCALE GENOMIC DNA]</scope>
    <source>
        <strain evidence="11 13">W12</strain>
    </source>
</reference>
<reference evidence="14" key="2">
    <citation type="submission" date="2020-04" db="EMBL/GenBank/DDBJ databases">
        <title>Genome analysis and biological profiling of marine Cellulosimicrobium funkei MOSEL-ME6.</title>
        <authorList>
            <person name="Tanveer F."/>
            <person name="Xie Y."/>
            <person name="Shinwari Z.K."/>
        </authorList>
    </citation>
    <scope>NUCLEOTIDE SEQUENCE [LARGE SCALE GENOMIC DNA]</scope>
    <source>
        <strain evidence="14">MOSEL-ME25</strain>
    </source>
</reference>
<feature type="region of interest" description="Disordered" evidence="8">
    <location>
        <begin position="496"/>
        <end position="546"/>
    </location>
</feature>
<keyword evidence="4 7" id="KW-0645">Protease</keyword>
<reference evidence="12 14" key="4">
    <citation type="submission" date="2022-12" db="EMBL/GenBank/DDBJ databases">
        <title>Genome analysis and biological profiling of marine Salinicoccus roseus MOSEL-ME25.</title>
        <authorList>
            <person name="Mirza F.T."/>
            <person name="Xie Y."/>
            <person name="Shinwari Z.K."/>
        </authorList>
    </citation>
    <scope>NUCLEOTIDE SEQUENCE [LARGE SCALE GENOMIC DNA]</scope>
    <source>
        <strain evidence="12 14">MOSEL-ME25</strain>
    </source>
</reference>
<comment type="caution">
    <text evidence="11">The sequence shown here is derived from an EMBL/GenBank/DDBJ whole genome shotgun (WGS) entry which is preliminary data.</text>
</comment>
<dbReference type="Pfam" id="PF01471">
    <property type="entry name" value="PG_binding_1"/>
    <property type="match status" value="1"/>
</dbReference>
<feature type="transmembrane region" description="Helical" evidence="9">
    <location>
        <begin position="21"/>
        <end position="44"/>
    </location>
</feature>
<keyword evidence="9" id="KW-0472">Membrane</keyword>
<feature type="compositionally biased region" description="Acidic residues" evidence="8">
    <location>
        <begin position="506"/>
        <end position="546"/>
    </location>
</feature>
<evidence type="ECO:0000313" key="13">
    <source>
        <dbReference type="Proteomes" id="UP000031546"/>
    </source>
</evidence>
<evidence type="ECO:0000256" key="1">
    <source>
        <dbReference type="ARBA" id="ARBA00004162"/>
    </source>
</evidence>
<dbReference type="STRING" id="45670.SN16_01095"/>
<keyword evidence="14" id="KW-1185">Reference proteome</keyword>
<dbReference type="InterPro" id="IPR041489">
    <property type="entry name" value="PDZ_6"/>
</dbReference>
<dbReference type="InterPro" id="IPR036366">
    <property type="entry name" value="PGBDSf"/>
</dbReference>
<dbReference type="SUPFAM" id="SSF52096">
    <property type="entry name" value="ClpP/crotonase"/>
    <property type="match status" value="1"/>
</dbReference>
<dbReference type="SUPFAM" id="SSF47090">
    <property type="entry name" value="PGBD-like"/>
    <property type="match status" value="1"/>
</dbReference>
<evidence type="ECO:0000256" key="6">
    <source>
        <dbReference type="ARBA" id="ARBA00022825"/>
    </source>
</evidence>
<dbReference type="InterPro" id="IPR004447">
    <property type="entry name" value="Peptidase_S41A"/>
</dbReference>
<dbReference type="SUPFAM" id="SSF50156">
    <property type="entry name" value="PDZ domain-like"/>
    <property type="match status" value="1"/>
</dbReference>
<evidence type="ECO:0000313" key="14">
    <source>
        <dbReference type="Proteomes" id="UP000527860"/>
    </source>
</evidence>
<dbReference type="CDD" id="cd07560">
    <property type="entry name" value="Peptidase_S41_CPP"/>
    <property type="match status" value="1"/>
</dbReference>
<evidence type="ECO:0000256" key="2">
    <source>
        <dbReference type="ARBA" id="ARBA00009179"/>
    </source>
</evidence>
<evidence type="ECO:0000256" key="7">
    <source>
        <dbReference type="RuleBase" id="RU004404"/>
    </source>
</evidence>
<comment type="subcellular location">
    <subcellularLocation>
        <location evidence="1">Cell membrane</location>
        <topology evidence="1">Single-pass membrane protein</topology>
    </subcellularLocation>
</comment>
<dbReference type="Gene3D" id="2.30.42.10">
    <property type="match status" value="1"/>
</dbReference>
<dbReference type="GO" id="GO:0005886">
    <property type="term" value="C:plasma membrane"/>
    <property type="evidence" value="ECO:0007669"/>
    <property type="project" value="UniProtKB-SubCell"/>
</dbReference>
<dbReference type="GO" id="GO:0004175">
    <property type="term" value="F:endopeptidase activity"/>
    <property type="evidence" value="ECO:0007669"/>
    <property type="project" value="TreeGrafter"/>
</dbReference>
<dbReference type="PROSITE" id="PS50106">
    <property type="entry name" value="PDZ"/>
    <property type="match status" value="1"/>
</dbReference>
<dbReference type="EMBL" id="JXII01000001">
    <property type="protein sequence ID" value="KIH71987.1"/>
    <property type="molecule type" value="Genomic_DNA"/>
</dbReference>
<dbReference type="CDD" id="cd06782">
    <property type="entry name" value="cpPDZ_CPP-like"/>
    <property type="match status" value="1"/>
</dbReference>
<dbReference type="GeneID" id="77844137"/>
<dbReference type="InterPro" id="IPR005151">
    <property type="entry name" value="Tail-specific_protease"/>
</dbReference>
<dbReference type="GO" id="GO:0030288">
    <property type="term" value="C:outer membrane-bounded periplasmic space"/>
    <property type="evidence" value="ECO:0007669"/>
    <property type="project" value="TreeGrafter"/>
</dbReference>
<dbReference type="PANTHER" id="PTHR32060:SF30">
    <property type="entry name" value="CARBOXY-TERMINAL PROCESSING PROTEASE CTPA"/>
    <property type="match status" value="1"/>
</dbReference>
<dbReference type="InterPro" id="IPR002477">
    <property type="entry name" value="Peptidoglycan-bd-like"/>
</dbReference>
<dbReference type="InterPro" id="IPR055210">
    <property type="entry name" value="CtpA/B_N"/>
</dbReference>
<dbReference type="FunFam" id="3.30.750.44:FF:000001">
    <property type="entry name" value="S41 family peptidase"/>
    <property type="match status" value="1"/>
</dbReference>
<feature type="domain" description="PDZ" evidence="10">
    <location>
        <begin position="110"/>
        <end position="178"/>
    </location>
</feature>
<protein>
    <recommendedName>
        <fullName evidence="3">Probable CtpA-like serine protease</fullName>
    </recommendedName>
</protein>
<evidence type="ECO:0000313" key="11">
    <source>
        <dbReference type="EMBL" id="KIH71987.1"/>
    </source>
</evidence>
<comment type="similarity">
    <text evidence="2 7">Belongs to the peptidase S41A family.</text>
</comment>
<evidence type="ECO:0000256" key="5">
    <source>
        <dbReference type="ARBA" id="ARBA00022801"/>
    </source>
</evidence>
<evidence type="ECO:0000256" key="4">
    <source>
        <dbReference type="ARBA" id="ARBA00022670"/>
    </source>
</evidence>
<dbReference type="Pfam" id="PF17820">
    <property type="entry name" value="PDZ_6"/>
    <property type="match status" value="1"/>
</dbReference>
<dbReference type="NCBIfam" id="TIGR00225">
    <property type="entry name" value="prc"/>
    <property type="match status" value="1"/>
</dbReference>
<keyword evidence="6 7" id="KW-0720">Serine protease</keyword>
<dbReference type="InterPro" id="IPR036365">
    <property type="entry name" value="PGBD-like_sf"/>
</dbReference>
<dbReference type="SMART" id="SM00245">
    <property type="entry name" value="TSPc"/>
    <property type="match status" value="1"/>
</dbReference>
<dbReference type="EMBL" id="JABEVU030000001">
    <property type="protein sequence ID" value="MDB0579136.1"/>
    <property type="molecule type" value="Genomic_DNA"/>
</dbReference>
<dbReference type="Gene3D" id="1.10.101.10">
    <property type="entry name" value="PGBD-like superfamily/PGBD"/>
    <property type="match status" value="1"/>
</dbReference>
<dbReference type="GO" id="GO:0006508">
    <property type="term" value="P:proteolysis"/>
    <property type="evidence" value="ECO:0007669"/>
    <property type="project" value="UniProtKB-KW"/>
</dbReference>
<name>A0A0C2E9N9_9STAP</name>
<evidence type="ECO:0000259" key="10">
    <source>
        <dbReference type="PROSITE" id="PS50106"/>
    </source>
</evidence>
<evidence type="ECO:0000256" key="9">
    <source>
        <dbReference type="SAM" id="Phobius"/>
    </source>
</evidence>
<dbReference type="Gene3D" id="3.30.750.44">
    <property type="match status" value="1"/>
</dbReference>
<dbReference type="GO" id="GO:0008236">
    <property type="term" value="F:serine-type peptidase activity"/>
    <property type="evidence" value="ECO:0007669"/>
    <property type="project" value="UniProtKB-KW"/>
</dbReference>
<dbReference type="RefSeq" id="WP_040104760.1">
    <property type="nucleotide sequence ID" value="NZ_JABEVU030000001.1"/>
</dbReference>
<evidence type="ECO:0000256" key="3">
    <source>
        <dbReference type="ARBA" id="ARBA00022029"/>
    </source>
</evidence>
<accession>A0A0C2E9N9</accession>
<gene>
    <name evidence="12" type="ORF">F7P68_0001115</name>
    <name evidence="11" type="ORF">SN16_01095</name>
</gene>
<keyword evidence="9" id="KW-0812">Transmembrane</keyword>
<proteinExistence type="inferred from homology"/>
<dbReference type="OrthoDB" id="9812068at2"/>
<evidence type="ECO:0000256" key="8">
    <source>
        <dbReference type="SAM" id="MobiDB-lite"/>
    </source>
</evidence>
<organism evidence="11 13">
    <name type="scientific">Salinicoccus roseus</name>
    <dbReference type="NCBI Taxonomy" id="45670"/>
    <lineage>
        <taxon>Bacteria</taxon>
        <taxon>Bacillati</taxon>
        <taxon>Bacillota</taxon>
        <taxon>Bacilli</taxon>
        <taxon>Bacillales</taxon>
        <taxon>Staphylococcaceae</taxon>
        <taxon>Salinicoccus</taxon>
    </lineage>
</organism>
<dbReference type="InterPro" id="IPR029045">
    <property type="entry name" value="ClpP/crotonase-like_dom_sf"/>
</dbReference>
<dbReference type="AlphaFoldDB" id="A0A0C2E9N9"/>
<dbReference type="PANTHER" id="PTHR32060">
    <property type="entry name" value="TAIL-SPECIFIC PROTEASE"/>
    <property type="match status" value="1"/>
</dbReference>
<feature type="compositionally biased region" description="Basic and acidic residues" evidence="8">
    <location>
        <begin position="496"/>
        <end position="505"/>
    </location>
</feature>
<dbReference type="InterPro" id="IPR036034">
    <property type="entry name" value="PDZ_sf"/>
</dbReference>
<keyword evidence="9" id="KW-1133">Transmembrane helix</keyword>
<dbReference type="FunFam" id="2.30.42.10:FF:000063">
    <property type="entry name" value="Peptidase, S41 family"/>
    <property type="match status" value="1"/>
</dbReference>
<reference evidence="12" key="3">
    <citation type="submission" date="2020-04" db="EMBL/GenBank/DDBJ databases">
        <authorList>
            <person name="Tanveer F."/>
            <person name="Xie Y."/>
            <person name="Shinwari Z.K."/>
        </authorList>
    </citation>
    <scope>NUCLEOTIDE SEQUENCE</scope>
    <source>
        <strain evidence="12">MOSEL-ME25</strain>
    </source>
</reference>
<keyword evidence="5 7" id="KW-0378">Hydrolase</keyword>
<dbReference type="GO" id="GO:0007165">
    <property type="term" value="P:signal transduction"/>
    <property type="evidence" value="ECO:0007669"/>
    <property type="project" value="TreeGrafter"/>
</dbReference>
<dbReference type="Pfam" id="PF22694">
    <property type="entry name" value="CtpB_N-like"/>
    <property type="match status" value="1"/>
</dbReference>